<feature type="compositionally biased region" description="Basic residues" evidence="1">
    <location>
        <begin position="66"/>
        <end position="76"/>
    </location>
</feature>
<dbReference type="Proteomes" id="UP001430953">
    <property type="component" value="Unassembled WGS sequence"/>
</dbReference>
<evidence type="ECO:0000256" key="1">
    <source>
        <dbReference type="SAM" id="MobiDB-lite"/>
    </source>
</evidence>
<sequence length="130" mass="14992">MEKGKKRPAICRTKVALVPGSKLIFDRSKKLILNKPSKIKGKRSVNSRVRTTEILNQHASRDSQRNLKKKKKKKKNGNCGMHTTISRIRNNSLDSLGRRIKCRESESRKLKKENFFEHAVPLCRVDVNLI</sequence>
<evidence type="ECO:0000313" key="3">
    <source>
        <dbReference type="Proteomes" id="UP001430953"/>
    </source>
</evidence>
<gene>
    <name evidence="2" type="ORF">PUN28_007070</name>
</gene>
<accession>A0AAW2G2X3</accession>
<dbReference type="AlphaFoldDB" id="A0AAW2G2X3"/>
<feature type="compositionally biased region" description="Polar residues" evidence="1">
    <location>
        <begin position="81"/>
        <end position="92"/>
    </location>
</feature>
<organism evidence="2 3">
    <name type="scientific">Cardiocondyla obscurior</name>
    <dbReference type="NCBI Taxonomy" id="286306"/>
    <lineage>
        <taxon>Eukaryota</taxon>
        <taxon>Metazoa</taxon>
        <taxon>Ecdysozoa</taxon>
        <taxon>Arthropoda</taxon>
        <taxon>Hexapoda</taxon>
        <taxon>Insecta</taxon>
        <taxon>Pterygota</taxon>
        <taxon>Neoptera</taxon>
        <taxon>Endopterygota</taxon>
        <taxon>Hymenoptera</taxon>
        <taxon>Apocrita</taxon>
        <taxon>Aculeata</taxon>
        <taxon>Formicoidea</taxon>
        <taxon>Formicidae</taxon>
        <taxon>Myrmicinae</taxon>
        <taxon>Cardiocondyla</taxon>
    </lineage>
</organism>
<name>A0AAW2G2X3_9HYME</name>
<keyword evidence="3" id="KW-1185">Reference proteome</keyword>
<proteinExistence type="predicted"/>
<comment type="caution">
    <text evidence="2">The sequence shown here is derived from an EMBL/GenBank/DDBJ whole genome shotgun (WGS) entry which is preliminary data.</text>
</comment>
<feature type="compositionally biased region" description="Polar residues" evidence="1">
    <location>
        <begin position="46"/>
        <end position="58"/>
    </location>
</feature>
<dbReference type="EMBL" id="JADYXP020000006">
    <property type="protein sequence ID" value="KAL0122018.1"/>
    <property type="molecule type" value="Genomic_DNA"/>
</dbReference>
<reference evidence="2 3" key="1">
    <citation type="submission" date="2023-03" db="EMBL/GenBank/DDBJ databases">
        <title>High recombination rates correlate with genetic variation in Cardiocondyla obscurior ants.</title>
        <authorList>
            <person name="Errbii M."/>
        </authorList>
    </citation>
    <scope>NUCLEOTIDE SEQUENCE [LARGE SCALE GENOMIC DNA]</scope>
    <source>
        <strain evidence="2">Alpha-2009</strain>
        <tissue evidence="2">Whole body</tissue>
    </source>
</reference>
<feature type="region of interest" description="Disordered" evidence="1">
    <location>
        <begin position="39"/>
        <end position="92"/>
    </location>
</feature>
<protein>
    <submittedName>
        <fullName evidence="2">Uncharacterized protein</fullName>
    </submittedName>
</protein>
<evidence type="ECO:0000313" key="2">
    <source>
        <dbReference type="EMBL" id="KAL0122018.1"/>
    </source>
</evidence>